<reference evidence="15" key="1">
    <citation type="journal article" date="2011" name="Proc. Natl. Acad. Sci. U.S.A.">
        <title>Obligate biotrophy features unraveled by the genomic analysis of rust fungi.</title>
        <authorList>
            <person name="Duplessis S."/>
            <person name="Cuomo C.A."/>
            <person name="Lin Y.-C."/>
            <person name="Aerts A."/>
            <person name="Tisserant E."/>
            <person name="Veneault-Fourrey C."/>
            <person name="Joly D.L."/>
            <person name="Hacquard S."/>
            <person name="Amselem J."/>
            <person name="Cantarel B.L."/>
            <person name="Chiu R."/>
            <person name="Coutinho P.M."/>
            <person name="Feau N."/>
            <person name="Field M."/>
            <person name="Frey P."/>
            <person name="Gelhaye E."/>
            <person name="Goldberg J."/>
            <person name="Grabherr M.G."/>
            <person name="Kodira C.D."/>
            <person name="Kohler A."/>
            <person name="Kuees U."/>
            <person name="Lindquist E.A."/>
            <person name="Lucas S.M."/>
            <person name="Mago R."/>
            <person name="Mauceli E."/>
            <person name="Morin E."/>
            <person name="Murat C."/>
            <person name="Pangilinan J.L."/>
            <person name="Park R."/>
            <person name="Pearson M."/>
            <person name="Quesneville H."/>
            <person name="Rouhier N."/>
            <person name="Sakthikumar S."/>
            <person name="Salamov A.A."/>
            <person name="Schmutz J."/>
            <person name="Selles B."/>
            <person name="Shapiro H."/>
            <person name="Tanguay P."/>
            <person name="Tuskan G.A."/>
            <person name="Henrissat B."/>
            <person name="Van de Peer Y."/>
            <person name="Rouze P."/>
            <person name="Ellis J.G."/>
            <person name="Dodds P.N."/>
            <person name="Schein J.E."/>
            <person name="Zhong S."/>
            <person name="Hamelin R.C."/>
            <person name="Grigoriev I.V."/>
            <person name="Szabo L.J."/>
            <person name="Martin F."/>
        </authorList>
    </citation>
    <scope>NUCLEOTIDE SEQUENCE [LARGE SCALE GENOMIC DNA]</scope>
    <source>
        <strain evidence="15">98AG31 / pathotype 3-4-7</strain>
    </source>
</reference>
<dbReference type="AlphaFoldDB" id="F4S878"/>
<organism evidence="15">
    <name type="scientific">Melampsora larici-populina (strain 98AG31 / pathotype 3-4-7)</name>
    <name type="common">Poplar leaf rust fungus</name>
    <dbReference type="NCBI Taxonomy" id="747676"/>
    <lineage>
        <taxon>Eukaryota</taxon>
        <taxon>Fungi</taxon>
        <taxon>Dikarya</taxon>
        <taxon>Basidiomycota</taxon>
        <taxon>Pucciniomycotina</taxon>
        <taxon>Pucciniomycetes</taxon>
        <taxon>Pucciniales</taxon>
        <taxon>Melampsoraceae</taxon>
        <taxon>Melampsora</taxon>
    </lineage>
</organism>
<gene>
    <name evidence="14" type="ORF">MELLADRAFT_112952</name>
</gene>
<dbReference type="PANTHER" id="PTHR21330">
    <property type="entry name" value="E3 SUMO-PROTEIN LIGASE NSE2"/>
    <property type="match status" value="1"/>
</dbReference>
<feature type="region of interest" description="Disordered" evidence="11">
    <location>
        <begin position="292"/>
        <end position="346"/>
    </location>
</feature>
<feature type="compositionally biased region" description="Basic residues" evidence="11">
    <location>
        <begin position="324"/>
        <end position="338"/>
    </location>
</feature>
<evidence type="ECO:0000256" key="2">
    <source>
        <dbReference type="ARBA" id="ARBA00004718"/>
    </source>
</evidence>
<evidence type="ECO:0000313" key="14">
    <source>
        <dbReference type="EMBL" id="EGF99139.1"/>
    </source>
</evidence>
<keyword evidence="9" id="KW-0539">Nucleus</keyword>
<dbReference type="InterPro" id="IPR001841">
    <property type="entry name" value="Znf_RING"/>
</dbReference>
<dbReference type="SUPFAM" id="SSF57850">
    <property type="entry name" value="RING/U-box"/>
    <property type="match status" value="1"/>
</dbReference>
<evidence type="ECO:0000256" key="4">
    <source>
        <dbReference type="ARBA" id="ARBA00022679"/>
    </source>
</evidence>
<keyword evidence="6 10" id="KW-0863">Zinc-finger</keyword>
<evidence type="ECO:0000256" key="1">
    <source>
        <dbReference type="ARBA" id="ARBA00004123"/>
    </source>
</evidence>
<dbReference type="VEuPathDB" id="FungiDB:MELLADRAFT_112952"/>
<evidence type="ECO:0000259" key="13">
    <source>
        <dbReference type="PROSITE" id="PS51044"/>
    </source>
</evidence>
<dbReference type="Proteomes" id="UP000001072">
    <property type="component" value="Unassembled WGS sequence"/>
</dbReference>
<evidence type="ECO:0000256" key="5">
    <source>
        <dbReference type="ARBA" id="ARBA00022723"/>
    </source>
</evidence>
<keyword evidence="7" id="KW-0833">Ubl conjugation pathway</keyword>
<dbReference type="STRING" id="747676.F4S878"/>
<dbReference type="OrthoDB" id="26899at2759"/>
<dbReference type="PANTHER" id="PTHR21330:SF1">
    <property type="entry name" value="E3 SUMO-PROTEIN LIGASE NSE2"/>
    <property type="match status" value="1"/>
</dbReference>
<dbReference type="InterPro" id="IPR004181">
    <property type="entry name" value="Znf_MIZ"/>
</dbReference>
<accession>F4S878</accession>
<dbReference type="InterPro" id="IPR026846">
    <property type="entry name" value="Nse2(Mms21)"/>
</dbReference>
<dbReference type="GO" id="GO:0061665">
    <property type="term" value="F:SUMO ligase activity"/>
    <property type="evidence" value="ECO:0007669"/>
    <property type="project" value="TreeGrafter"/>
</dbReference>
<dbReference type="InterPro" id="IPR013083">
    <property type="entry name" value="Znf_RING/FYVE/PHD"/>
</dbReference>
<feature type="domain" description="RING-type" evidence="12">
    <location>
        <begin position="223"/>
        <end position="263"/>
    </location>
</feature>
<name>F4S878_MELLP</name>
<evidence type="ECO:0000256" key="8">
    <source>
        <dbReference type="ARBA" id="ARBA00022833"/>
    </source>
</evidence>
<dbReference type="GO" id="GO:0030915">
    <property type="term" value="C:Smc5-Smc6 complex"/>
    <property type="evidence" value="ECO:0007669"/>
    <property type="project" value="InterPro"/>
</dbReference>
<keyword evidence="15" id="KW-1185">Reference proteome</keyword>
<dbReference type="GO" id="GO:0000724">
    <property type="term" value="P:double-strand break repair via homologous recombination"/>
    <property type="evidence" value="ECO:0007669"/>
    <property type="project" value="InterPro"/>
</dbReference>
<sequence>MAPSYPNLEKWLETGILPDLSTESRTIKDYMKKIEPDNLQTKLDNRMTETKLKTLINETLSEIRDLKGPFESLIDLGCGLVECEETDQEILQVNQEVLDLIETIKVLEIRKDVLSDLRETIYHFDQQDQDQDQQHHQTPPDLNREFKKQFENKLVDWNSLSTRKKFATHPSFKEFRKAIWTARGTSDVMPPVKSYLPIEEGDSDDDSDDEELAIGGGTQTYKCPLCIKFLTNPYRSKLCRHAFCQTCFDQHFIQNNSTVVGCPQSGCHQSLTRNDVELDERFMAEIKRAKRRIERQEAEAEEEEEEEEEEENQEDGNGLDHKGSQKKRGSQNNRRKRPIVVDDEDE</sequence>
<dbReference type="GO" id="GO:0005634">
    <property type="term" value="C:nucleus"/>
    <property type="evidence" value="ECO:0007669"/>
    <property type="project" value="UniProtKB-SubCell"/>
</dbReference>
<dbReference type="GO" id="GO:0008270">
    <property type="term" value="F:zinc ion binding"/>
    <property type="evidence" value="ECO:0007669"/>
    <property type="project" value="UniProtKB-KW"/>
</dbReference>
<dbReference type="GO" id="GO:0016925">
    <property type="term" value="P:protein sumoylation"/>
    <property type="evidence" value="ECO:0007669"/>
    <property type="project" value="UniProtKB-UniPathway"/>
</dbReference>
<keyword evidence="5" id="KW-0479">Metal-binding</keyword>
<feature type="domain" description="SP-RING-type" evidence="13">
    <location>
        <begin position="208"/>
        <end position="291"/>
    </location>
</feature>
<dbReference type="RefSeq" id="XP_007417593.1">
    <property type="nucleotide sequence ID" value="XM_007417531.1"/>
</dbReference>
<dbReference type="PROSITE" id="PS50089">
    <property type="entry name" value="ZF_RING_2"/>
    <property type="match status" value="1"/>
</dbReference>
<comment type="similarity">
    <text evidence="3">Belongs to the NSE2 family.</text>
</comment>
<keyword evidence="8" id="KW-0862">Zinc</keyword>
<evidence type="ECO:0000256" key="11">
    <source>
        <dbReference type="SAM" id="MobiDB-lite"/>
    </source>
</evidence>
<dbReference type="KEGG" id="mlr:MELLADRAFT_112952"/>
<evidence type="ECO:0000256" key="6">
    <source>
        <dbReference type="ARBA" id="ARBA00022771"/>
    </source>
</evidence>
<evidence type="ECO:0000256" key="10">
    <source>
        <dbReference type="PROSITE-ProRule" id="PRU00452"/>
    </source>
</evidence>
<feature type="compositionally biased region" description="Acidic residues" evidence="11">
    <location>
        <begin position="299"/>
        <end position="314"/>
    </location>
</feature>
<comment type="pathway">
    <text evidence="2">Protein modification; protein sumoylation.</text>
</comment>
<dbReference type="eggNOG" id="KOG2979">
    <property type="taxonomic scope" value="Eukaryota"/>
</dbReference>
<proteinExistence type="inferred from homology"/>
<dbReference type="HOGENOM" id="CLU_801881_0_0_1"/>
<dbReference type="UniPathway" id="UPA00886"/>
<dbReference type="EMBL" id="GL883163">
    <property type="protein sequence ID" value="EGF99139.1"/>
    <property type="molecule type" value="Genomic_DNA"/>
</dbReference>
<dbReference type="FunCoup" id="F4S878">
    <property type="interactions" value="136"/>
</dbReference>
<evidence type="ECO:0000256" key="9">
    <source>
        <dbReference type="ARBA" id="ARBA00023242"/>
    </source>
</evidence>
<evidence type="ECO:0000256" key="3">
    <source>
        <dbReference type="ARBA" id="ARBA00008212"/>
    </source>
</evidence>
<keyword evidence="4" id="KW-0808">Transferase</keyword>
<evidence type="ECO:0000256" key="7">
    <source>
        <dbReference type="ARBA" id="ARBA00022786"/>
    </source>
</evidence>
<comment type="subcellular location">
    <subcellularLocation>
        <location evidence="1">Nucleus</location>
    </subcellularLocation>
</comment>
<evidence type="ECO:0000259" key="12">
    <source>
        <dbReference type="PROSITE" id="PS50089"/>
    </source>
</evidence>
<dbReference type="Pfam" id="PF11789">
    <property type="entry name" value="zf-Nse"/>
    <property type="match status" value="1"/>
</dbReference>
<evidence type="ECO:0000313" key="15">
    <source>
        <dbReference type="Proteomes" id="UP000001072"/>
    </source>
</evidence>
<dbReference type="InParanoid" id="F4S878"/>
<dbReference type="GeneID" id="18924833"/>
<dbReference type="PROSITE" id="PS51044">
    <property type="entry name" value="ZF_SP_RING"/>
    <property type="match status" value="1"/>
</dbReference>
<dbReference type="Gene3D" id="3.30.40.10">
    <property type="entry name" value="Zinc/RING finger domain, C3HC4 (zinc finger)"/>
    <property type="match status" value="1"/>
</dbReference>
<protein>
    <submittedName>
        <fullName evidence="14">Uncharacterized protein</fullName>
    </submittedName>
</protein>